<feature type="chain" id="PRO_5045946263" description="Neuropeptide F" evidence="1">
    <location>
        <begin position="25"/>
        <end position="123"/>
    </location>
</feature>
<keyword evidence="3" id="KW-1185">Reference proteome</keyword>
<evidence type="ECO:0000313" key="3">
    <source>
        <dbReference type="Proteomes" id="UP000823941"/>
    </source>
</evidence>
<proteinExistence type="predicted"/>
<dbReference type="Proteomes" id="UP000823941">
    <property type="component" value="Chromosome 6"/>
</dbReference>
<protein>
    <recommendedName>
        <fullName evidence="4">Neuropeptide F</fullName>
    </recommendedName>
</protein>
<evidence type="ECO:0008006" key="4">
    <source>
        <dbReference type="Google" id="ProtNLM"/>
    </source>
</evidence>
<evidence type="ECO:0000256" key="1">
    <source>
        <dbReference type="SAM" id="SignalP"/>
    </source>
</evidence>
<reference evidence="2 3" key="1">
    <citation type="submission" date="2021-06" db="EMBL/GenBank/DDBJ databases">
        <title>A haploid diamondback moth (Plutella xylostella L.) genome assembly resolves 31 chromosomes and identifies a diamide resistance mutation.</title>
        <authorList>
            <person name="Ward C.M."/>
            <person name="Perry K.D."/>
            <person name="Baker G."/>
            <person name="Powis K."/>
            <person name="Heckel D.G."/>
            <person name="Baxter S.W."/>
        </authorList>
    </citation>
    <scope>NUCLEOTIDE SEQUENCE [LARGE SCALE GENOMIC DNA]</scope>
    <source>
        <strain evidence="2 3">LV</strain>
        <tissue evidence="2">Single pupa</tissue>
    </source>
</reference>
<organism evidence="2 3">
    <name type="scientific">Plutella xylostella</name>
    <name type="common">Diamondback moth</name>
    <name type="synonym">Plutella maculipennis</name>
    <dbReference type="NCBI Taxonomy" id="51655"/>
    <lineage>
        <taxon>Eukaryota</taxon>
        <taxon>Metazoa</taxon>
        <taxon>Ecdysozoa</taxon>
        <taxon>Arthropoda</taxon>
        <taxon>Hexapoda</taxon>
        <taxon>Insecta</taxon>
        <taxon>Pterygota</taxon>
        <taxon>Neoptera</taxon>
        <taxon>Endopterygota</taxon>
        <taxon>Lepidoptera</taxon>
        <taxon>Glossata</taxon>
        <taxon>Ditrysia</taxon>
        <taxon>Yponomeutoidea</taxon>
        <taxon>Plutellidae</taxon>
        <taxon>Plutella</taxon>
    </lineage>
</organism>
<feature type="signal peptide" evidence="1">
    <location>
        <begin position="1"/>
        <end position="24"/>
    </location>
</feature>
<accession>A0ABQ7QXF8</accession>
<sequence>MSMMCKSVLVACALLLAAVCLAQAREENPHDMADALRMLQELDKYYTQAARPRIGRRGVSDGERVDPASLDRALRLLQLHTLDRLYAYHSRPRFGKRSDAFTNWAKDVEKPDLPSWFTYGQRR</sequence>
<comment type="caution">
    <text evidence="2">The sequence shown here is derived from an EMBL/GenBank/DDBJ whole genome shotgun (WGS) entry which is preliminary data.</text>
</comment>
<name>A0ABQ7QXF8_PLUXY</name>
<dbReference type="EMBL" id="JAHIBW010000006">
    <property type="protein sequence ID" value="KAG7309736.1"/>
    <property type="molecule type" value="Genomic_DNA"/>
</dbReference>
<gene>
    <name evidence="2" type="ORF">JYU34_004234</name>
</gene>
<evidence type="ECO:0000313" key="2">
    <source>
        <dbReference type="EMBL" id="KAG7309736.1"/>
    </source>
</evidence>
<keyword evidence="1" id="KW-0732">Signal</keyword>